<sequence>MKKIILSVFLFLHFVPTFACDICGCGVGGNYIGLLPDFNKRFVGLRYQFNKLTTQLDVQGNRSVLTTDEKYQSMELWGAWNIKEKWRVLSIIPYNFNEKFTEGNNSLRRKNGLSDLVIHGYYQVFGRSSSSKQNKLIVQGLWLGMGLKLPSGKYDVQEQKNAQSVNPNIFQLGTGSLDFIPSLMYDIRIQDFGINSNVSYKINTENKDHYRYGNKIAANASAYYKIALGKDKRIAPNLGLAYENQWKDRNNDFLVHETGGDLLNGSIGVESNWNRLSLGINFQKPIHQDLGNHRIHAGNRILTHISYSF</sequence>
<feature type="signal peptide" evidence="1">
    <location>
        <begin position="1"/>
        <end position="19"/>
    </location>
</feature>
<evidence type="ECO:0000256" key="1">
    <source>
        <dbReference type="SAM" id="SignalP"/>
    </source>
</evidence>
<keyword evidence="3" id="KW-1185">Reference proteome</keyword>
<dbReference type="Proteomes" id="UP001363035">
    <property type="component" value="Unassembled WGS sequence"/>
</dbReference>
<gene>
    <name evidence="2" type="ORF">VJ786_15910</name>
</gene>
<feature type="chain" id="PRO_5046002226" evidence="1">
    <location>
        <begin position="20"/>
        <end position="309"/>
    </location>
</feature>
<name>A0ABU8IAF2_9SPHI</name>
<reference evidence="2 3" key="1">
    <citation type="submission" date="2024-01" db="EMBL/GenBank/DDBJ databases">
        <title>Sphingobacterium tenebrionis sp. nov., a novel endophyte isolated from tenebrio molitor intestines.</title>
        <authorList>
            <person name="Zhang C."/>
        </authorList>
    </citation>
    <scope>NUCLEOTIDE SEQUENCE [LARGE SCALE GENOMIC DNA]</scope>
    <source>
        <strain evidence="2 3">PU5-4</strain>
    </source>
</reference>
<dbReference type="EMBL" id="JAYLLN010000058">
    <property type="protein sequence ID" value="MEI5986390.1"/>
    <property type="molecule type" value="Genomic_DNA"/>
</dbReference>
<dbReference type="RefSeq" id="WP_099367994.1">
    <property type="nucleotide sequence ID" value="NZ_JAYLLN010000058.1"/>
</dbReference>
<organism evidence="2 3">
    <name type="scientific">Sphingobacterium tenebrionis</name>
    <dbReference type="NCBI Taxonomy" id="3111775"/>
    <lineage>
        <taxon>Bacteria</taxon>
        <taxon>Pseudomonadati</taxon>
        <taxon>Bacteroidota</taxon>
        <taxon>Sphingobacteriia</taxon>
        <taxon>Sphingobacteriales</taxon>
        <taxon>Sphingobacteriaceae</taxon>
        <taxon>Sphingobacterium</taxon>
    </lineage>
</organism>
<evidence type="ECO:0000313" key="3">
    <source>
        <dbReference type="Proteomes" id="UP001363035"/>
    </source>
</evidence>
<proteinExistence type="predicted"/>
<protein>
    <submittedName>
        <fullName evidence="2">Transporter</fullName>
    </submittedName>
</protein>
<keyword evidence="1" id="KW-0732">Signal</keyword>
<accession>A0ABU8IAF2</accession>
<comment type="caution">
    <text evidence="2">The sequence shown here is derived from an EMBL/GenBank/DDBJ whole genome shotgun (WGS) entry which is preliminary data.</text>
</comment>
<evidence type="ECO:0000313" key="2">
    <source>
        <dbReference type="EMBL" id="MEI5986390.1"/>
    </source>
</evidence>